<accession>A0A8W8MQQ8</accession>
<dbReference type="EnsemblMetazoa" id="G3385.1">
    <property type="protein sequence ID" value="G3385.1:cds"/>
    <property type="gene ID" value="G3385"/>
</dbReference>
<protein>
    <submittedName>
        <fullName evidence="1">Uncharacterized protein</fullName>
    </submittedName>
</protein>
<dbReference type="Proteomes" id="UP000005408">
    <property type="component" value="Unassembled WGS sequence"/>
</dbReference>
<organism evidence="1 2">
    <name type="scientific">Magallana gigas</name>
    <name type="common">Pacific oyster</name>
    <name type="synonym">Crassostrea gigas</name>
    <dbReference type="NCBI Taxonomy" id="29159"/>
    <lineage>
        <taxon>Eukaryota</taxon>
        <taxon>Metazoa</taxon>
        <taxon>Spiralia</taxon>
        <taxon>Lophotrochozoa</taxon>
        <taxon>Mollusca</taxon>
        <taxon>Bivalvia</taxon>
        <taxon>Autobranchia</taxon>
        <taxon>Pteriomorphia</taxon>
        <taxon>Ostreida</taxon>
        <taxon>Ostreoidea</taxon>
        <taxon>Ostreidae</taxon>
        <taxon>Magallana</taxon>
    </lineage>
</organism>
<keyword evidence="2" id="KW-1185">Reference proteome</keyword>
<proteinExistence type="predicted"/>
<reference evidence="1" key="1">
    <citation type="submission" date="2022-08" db="UniProtKB">
        <authorList>
            <consortium name="EnsemblMetazoa"/>
        </authorList>
    </citation>
    <scope>IDENTIFICATION</scope>
    <source>
        <strain evidence="1">05x7-T-G4-1.051#20</strain>
    </source>
</reference>
<evidence type="ECO:0000313" key="1">
    <source>
        <dbReference type="EnsemblMetazoa" id="G3385.1:cds"/>
    </source>
</evidence>
<dbReference type="AlphaFoldDB" id="A0A8W8MQQ8"/>
<evidence type="ECO:0000313" key="2">
    <source>
        <dbReference type="Proteomes" id="UP000005408"/>
    </source>
</evidence>
<name>A0A8W8MQQ8_MAGGI</name>
<sequence length="102" mass="11512">MGNGLQTFDNAYLPPKTRYITASLPSHRLSLEDVTKFRKHFTETKGWNLITRGLETIITCPWSRSRTCWSVVLKELRGYLAGPAPSPDRPVIYSCAMAIALQ</sequence>